<dbReference type="PROSITE" id="PS50126">
    <property type="entry name" value="S1"/>
    <property type="match status" value="1"/>
</dbReference>
<dbReference type="SUPFAM" id="SSF50249">
    <property type="entry name" value="Nucleic acid-binding proteins"/>
    <property type="match status" value="1"/>
</dbReference>
<evidence type="ECO:0000313" key="12">
    <source>
        <dbReference type="EMBL" id="KIW09015.1"/>
    </source>
</evidence>
<dbReference type="GO" id="GO:0003743">
    <property type="term" value="F:translation initiation factor activity"/>
    <property type="evidence" value="ECO:0007669"/>
    <property type="project" value="UniProtKB-KW"/>
</dbReference>
<sequence>MSFSNCRFYEEKYPEVESFVMVNVKQIAEMGAYVKLLEYDNIDGLILLSELSRRRIRSIQKLIRVGRNEVVVVLRVDKEKGYIDLSKRRVSPEDIIKCEDRYNKSKLSHSLLRHTAEKCEIPILELYEKIGWPLSRKYGHMLDAFKLSITDPDVWEGIEFPSEVAKAELISHIGKRLMPQPVKVRADVEVTCFGYNGIDAIKDALRQAEAKNTADTQVKVKLVSPPLYVLTSQCLDKNLGIQVLEDAIKEVEKSISSNGGQCVIKMAPKAVTESDDAELQALMDKRERENAEVSGDEDSDASDDGELEA</sequence>
<dbReference type="GO" id="GO:0003723">
    <property type="term" value="F:RNA binding"/>
    <property type="evidence" value="ECO:0007669"/>
    <property type="project" value="UniProtKB-KW"/>
</dbReference>
<dbReference type="CDD" id="cd04452">
    <property type="entry name" value="S1_IF2_alpha"/>
    <property type="match status" value="1"/>
</dbReference>
<dbReference type="GO" id="GO:0005829">
    <property type="term" value="C:cytosol"/>
    <property type="evidence" value="ECO:0007669"/>
    <property type="project" value="UniProtKB-SubCell"/>
</dbReference>
<name>A0A0D2ARC1_9PEZI</name>
<feature type="region of interest" description="Disordered" evidence="10">
    <location>
        <begin position="283"/>
        <end position="309"/>
    </location>
</feature>
<dbReference type="InterPro" id="IPR044126">
    <property type="entry name" value="S1_IF2_alpha"/>
</dbReference>
<dbReference type="PANTHER" id="PTHR10602">
    <property type="entry name" value="EUKARYOTIC TRANSLATION INITIATION FACTOR 2 SUBUNIT 1"/>
    <property type="match status" value="1"/>
</dbReference>
<dbReference type="Proteomes" id="UP000053259">
    <property type="component" value="Unassembled WGS sequence"/>
</dbReference>
<dbReference type="FunFam" id="1.10.150.190:FF:000002">
    <property type="entry name" value="Translation initiation factor 2, alpha subunit"/>
    <property type="match status" value="1"/>
</dbReference>
<dbReference type="FunFam" id="2.40.50.140:FF:000015">
    <property type="entry name" value="Eukaryotic translation initiation factor 2 subunit alpha"/>
    <property type="match status" value="1"/>
</dbReference>
<dbReference type="InterPro" id="IPR003029">
    <property type="entry name" value="S1_domain"/>
</dbReference>
<evidence type="ECO:0000256" key="7">
    <source>
        <dbReference type="ARBA" id="ARBA00022884"/>
    </source>
</evidence>
<dbReference type="FunFam" id="3.30.70.1130:FF:000001">
    <property type="entry name" value="Eukaryotic translation initiation factor 2 subunit 1"/>
    <property type="match status" value="1"/>
</dbReference>
<dbReference type="InParanoid" id="A0A0D2ARC1"/>
<dbReference type="InterPro" id="IPR024055">
    <property type="entry name" value="TIF2_asu_C"/>
</dbReference>
<evidence type="ECO:0000313" key="13">
    <source>
        <dbReference type="Proteomes" id="UP000053259"/>
    </source>
</evidence>
<evidence type="ECO:0000259" key="11">
    <source>
        <dbReference type="PROSITE" id="PS50126"/>
    </source>
</evidence>
<dbReference type="Gene3D" id="3.30.70.1130">
    <property type="entry name" value="EIF_2_alpha"/>
    <property type="match status" value="1"/>
</dbReference>
<dbReference type="HOGENOM" id="CLU_033458_0_1_1"/>
<dbReference type="SMART" id="SM00316">
    <property type="entry name" value="S1"/>
    <property type="match status" value="1"/>
</dbReference>
<evidence type="ECO:0000256" key="5">
    <source>
        <dbReference type="ARBA" id="ARBA00022540"/>
    </source>
</evidence>
<dbReference type="Pfam" id="PF00575">
    <property type="entry name" value="S1"/>
    <property type="match status" value="1"/>
</dbReference>
<evidence type="ECO:0000256" key="4">
    <source>
        <dbReference type="ARBA" id="ARBA00022490"/>
    </source>
</evidence>
<dbReference type="Gene3D" id="1.10.150.190">
    <property type="entry name" value="Translation initiation factor 2, subunit 1, domain 2"/>
    <property type="match status" value="1"/>
</dbReference>
<dbReference type="OrthoDB" id="1685042at2759"/>
<organism evidence="12 13">
    <name type="scientific">Verruconis gallopava</name>
    <dbReference type="NCBI Taxonomy" id="253628"/>
    <lineage>
        <taxon>Eukaryota</taxon>
        <taxon>Fungi</taxon>
        <taxon>Dikarya</taxon>
        <taxon>Ascomycota</taxon>
        <taxon>Pezizomycotina</taxon>
        <taxon>Dothideomycetes</taxon>
        <taxon>Pleosporomycetidae</taxon>
        <taxon>Venturiales</taxon>
        <taxon>Sympoventuriaceae</taxon>
        <taxon>Verruconis</taxon>
    </lineage>
</organism>
<feature type="compositionally biased region" description="Acidic residues" evidence="10">
    <location>
        <begin position="294"/>
        <end position="309"/>
    </location>
</feature>
<dbReference type="GeneID" id="27308884"/>
<dbReference type="FunCoup" id="A0A0D2ARC1">
    <property type="interactions" value="1269"/>
</dbReference>
<dbReference type="InterPro" id="IPR012340">
    <property type="entry name" value="NA-bd_OB-fold"/>
</dbReference>
<dbReference type="GO" id="GO:0005850">
    <property type="term" value="C:eukaryotic translation initiation factor 2 complex"/>
    <property type="evidence" value="ECO:0007669"/>
    <property type="project" value="TreeGrafter"/>
</dbReference>
<evidence type="ECO:0000256" key="8">
    <source>
        <dbReference type="ARBA" id="ARBA00022917"/>
    </source>
</evidence>
<dbReference type="AlphaFoldDB" id="A0A0D2ARC1"/>
<keyword evidence="7" id="KW-0694">RNA-binding</keyword>
<dbReference type="Gene3D" id="2.40.50.140">
    <property type="entry name" value="Nucleic acid-binding proteins"/>
    <property type="match status" value="1"/>
</dbReference>
<proteinExistence type="inferred from homology"/>
<comment type="function">
    <text evidence="9">eIF-2 functions in the early steps of protein synthesis by forming a ternary complex with GTP and initiator tRNA. This complex binds to a 40S ribosomal subunit, followed by mRNA binding to form a 43S pre-initiation complex. Junction of the 60S ribosomal subunit to form the 80S initiation complex is preceded by hydrolysis of the GTP bound to eIF-2 and release of an eIF-2-GDP binary complex. In order for eIF-2 to recycle and catalyze another round of initiation, the GDP bound to eIF-2 must exchange with GTP by way of a reaction catalyzed by eIF2B.</text>
</comment>
<feature type="domain" description="S1 motif" evidence="11">
    <location>
        <begin position="17"/>
        <end position="88"/>
    </location>
</feature>
<dbReference type="SUPFAM" id="SSF110993">
    <property type="entry name" value="eIF-2-alpha, C-terminal domain"/>
    <property type="match status" value="1"/>
</dbReference>
<dbReference type="STRING" id="253628.A0A0D2ARC1"/>
<evidence type="ECO:0000256" key="2">
    <source>
        <dbReference type="ARBA" id="ARBA00007223"/>
    </source>
</evidence>
<evidence type="ECO:0000256" key="1">
    <source>
        <dbReference type="ARBA" id="ARBA00004514"/>
    </source>
</evidence>
<dbReference type="RefSeq" id="XP_016218884.1">
    <property type="nucleotide sequence ID" value="XM_016353731.1"/>
</dbReference>
<dbReference type="Pfam" id="PF07541">
    <property type="entry name" value="EIF_2_alpha"/>
    <property type="match status" value="1"/>
</dbReference>
<reference evidence="12 13" key="1">
    <citation type="submission" date="2015-01" db="EMBL/GenBank/DDBJ databases">
        <title>The Genome Sequence of Ochroconis gallopava CBS43764.</title>
        <authorList>
            <consortium name="The Broad Institute Genomics Platform"/>
            <person name="Cuomo C."/>
            <person name="de Hoog S."/>
            <person name="Gorbushina A."/>
            <person name="Stielow B."/>
            <person name="Teixiera M."/>
            <person name="Abouelleil A."/>
            <person name="Chapman S.B."/>
            <person name="Priest M."/>
            <person name="Young S.K."/>
            <person name="Wortman J."/>
            <person name="Nusbaum C."/>
            <person name="Birren B."/>
        </authorList>
    </citation>
    <scope>NUCLEOTIDE SEQUENCE [LARGE SCALE GENOMIC DNA]</scope>
    <source>
        <strain evidence="12 13">CBS 43764</strain>
    </source>
</reference>
<dbReference type="EMBL" id="KN847530">
    <property type="protein sequence ID" value="KIW09015.1"/>
    <property type="molecule type" value="Genomic_DNA"/>
</dbReference>
<evidence type="ECO:0000256" key="9">
    <source>
        <dbReference type="ARBA" id="ARBA00060206"/>
    </source>
</evidence>
<keyword evidence="4" id="KW-0963">Cytoplasm</keyword>
<dbReference type="GO" id="GO:0033290">
    <property type="term" value="C:eukaryotic 48S preinitiation complex"/>
    <property type="evidence" value="ECO:0007669"/>
    <property type="project" value="TreeGrafter"/>
</dbReference>
<protein>
    <recommendedName>
        <fullName evidence="3">Eukaryotic translation initiation factor 2 subunit alpha</fullName>
    </recommendedName>
</protein>
<accession>A0A0D2ARC1</accession>
<dbReference type="InterPro" id="IPR024054">
    <property type="entry name" value="TIF2_asu_middle_sf"/>
</dbReference>
<keyword evidence="8" id="KW-0648">Protein biosynthesis</keyword>
<keyword evidence="13" id="KW-1185">Reference proteome</keyword>
<comment type="similarity">
    <text evidence="2">Belongs to the eIF-2-alpha family.</text>
</comment>
<dbReference type="SUPFAM" id="SSF116742">
    <property type="entry name" value="eIF2alpha middle domain-like"/>
    <property type="match status" value="1"/>
</dbReference>
<evidence type="ECO:0000256" key="10">
    <source>
        <dbReference type="SAM" id="MobiDB-lite"/>
    </source>
</evidence>
<dbReference type="GO" id="GO:0043022">
    <property type="term" value="F:ribosome binding"/>
    <property type="evidence" value="ECO:0007669"/>
    <property type="project" value="TreeGrafter"/>
</dbReference>
<evidence type="ECO:0000256" key="3">
    <source>
        <dbReference type="ARBA" id="ARBA00020409"/>
    </source>
</evidence>
<dbReference type="VEuPathDB" id="FungiDB:PV09_00911"/>
<evidence type="ECO:0000256" key="6">
    <source>
        <dbReference type="ARBA" id="ARBA00022553"/>
    </source>
</evidence>
<dbReference type="InterPro" id="IPR011488">
    <property type="entry name" value="TIF_2_asu"/>
</dbReference>
<comment type="subcellular location">
    <subcellularLocation>
        <location evidence="1">Cytoplasm</location>
        <location evidence="1">Cytosol</location>
    </subcellularLocation>
</comment>
<gene>
    <name evidence="12" type="ORF">PV09_00911</name>
</gene>
<keyword evidence="6" id="KW-0597">Phosphoprotein</keyword>
<dbReference type="PANTHER" id="PTHR10602:SF0">
    <property type="entry name" value="EUKARYOTIC TRANSLATION INITIATION FACTOR 2 SUBUNIT 1"/>
    <property type="match status" value="1"/>
</dbReference>
<keyword evidence="5" id="KW-0396">Initiation factor</keyword>